<comment type="caution">
    <text evidence="12">The sequence shown here is derived from an EMBL/GenBank/DDBJ whole genome shotgun (WGS) entry which is preliminary data.</text>
</comment>
<dbReference type="SUPFAM" id="SSF52540">
    <property type="entry name" value="P-loop containing nucleoside triphosphate hydrolases"/>
    <property type="match status" value="2"/>
</dbReference>
<dbReference type="EMBL" id="JAHWGI010000655">
    <property type="protein sequence ID" value="KAK3917000.1"/>
    <property type="molecule type" value="Genomic_DNA"/>
</dbReference>
<dbReference type="PANTHER" id="PTHR47642:SF5">
    <property type="entry name" value="ATP-DEPENDENT DNA HELICASE"/>
    <property type="match status" value="1"/>
</dbReference>
<evidence type="ECO:0000256" key="6">
    <source>
        <dbReference type="ARBA" id="ARBA00023125"/>
    </source>
</evidence>
<keyword evidence="2 9" id="KW-0227">DNA damage</keyword>
<dbReference type="InterPro" id="IPR027417">
    <property type="entry name" value="P-loop_NTPase"/>
</dbReference>
<keyword evidence="6" id="KW-0238">DNA-binding</keyword>
<keyword evidence="8" id="KW-0413">Isomerase</keyword>
<sequence length="697" mass="79904">MIKTCAEHDNSAQEVIYLLMGFPLVNSSREFVIVNLNNKNWCPLSSVKQYEPKLTFLDRYTSRPIEYEEYSLTEFAKKCYYYKNKLVVRKKEAVVRLFPRFNKLICGYNDLRNACTFFVPWRSLDDFFCHEEELIQLLQGSNLEIDDFDGCTFDVTDDDSSDEESAKKPKSRKHSGLSFLSQTKASGSDAALSENKSKFSPQYGLDVYDYNTVQELSNQVRELVLVKRTENYEYSKLSEEQMNIFKFFQKSVSNIMANKINFVKRVILQGKAGCGKSYLLHCMKQYSTECFGIDSCATLGPTGVAAKNVNGCTIHSFFRLPTRHSSFKRLVGQELHVFQEKHERLKAVFIDEYSMVGCKLLAMIDQRCREMKDCNEPFGNLMIFLIGDIYQIKGVGDKALYDNSNISNWNSLTHLGKVALNSFQKAFFLTTPQRFDDCKYSNFLDRLAVGNCTQDDFDMINSRHINRISKLDCESFSDSLKICSVNEDVKEFNNEHLRHITTPVIRINAKNNSNVVFKSCDTYANGLVNVLYLAINARVMLRKNINVNIGLVNGALGYITDILYDKSEEPPSLPRFVVVKFDNVTGFDYLEGGIPLQSIHSSWHVNGISCTRVQYPLSLSWACTVHKSQSITVAKCQIDLCEKDFELGLTYVALSRVRNLRSIILLKSLSLDHLNHVKNSRMFLERENFVLWLKSLL</sequence>
<keyword evidence="3 9" id="KW-0378">Hydrolase</keyword>
<keyword evidence="7 9" id="KW-0234">DNA repair</keyword>
<reference evidence="12" key="1">
    <citation type="submission" date="2021-07" db="EMBL/GenBank/DDBJ databases">
        <authorList>
            <person name="Catto M.A."/>
            <person name="Jacobson A."/>
            <person name="Kennedy G."/>
            <person name="Labadie P."/>
            <person name="Hunt B.G."/>
            <person name="Srinivasan R."/>
        </authorList>
    </citation>
    <scope>NUCLEOTIDE SEQUENCE</scope>
    <source>
        <strain evidence="12">PL_HMW_Pooled</strain>
        <tissue evidence="12">Head</tissue>
    </source>
</reference>
<evidence type="ECO:0000256" key="8">
    <source>
        <dbReference type="ARBA" id="ARBA00023235"/>
    </source>
</evidence>
<proteinExistence type="inferred from homology"/>
<name>A0AAE1LEZ3_9NEOP</name>
<evidence type="ECO:0000256" key="1">
    <source>
        <dbReference type="ARBA" id="ARBA00022741"/>
    </source>
</evidence>
<dbReference type="GO" id="GO:0043139">
    <property type="term" value="F:5'-3' DNA helicase activity"/>
    <property type="evidence" value="ECO:0007669"/>
    <property type="project" value="UniProtKB-EC"/>
</dbReference>
<evidence type="ECO:0000259" key="11">
    <source>
        <dbReference type="Pfam" id="PF21530"/>
    </source>
</evidence>
<dbReference type="GO" id="GO:0016787">
    <property type="term" value="F:hydrolase activity"/>
    <property type="evidence" value="ECO:0007669"/>
    <property type="project" value="UniProtKB-KW"/>
</dbReference>
<evidence type="ECO:0000256" key="9">
    <source>
        <dbReference type="RuleBase" id="RU363044"/>
    </source>
</evidence>
<dbReference type="InterPro" id="IPR049163">
    <property type="entry name" value="Pif1-like_2B_dom"/>
</dbReference>
<protein>
    <recommendedName>
        <fullName evidence="9">ATP-dependent DNA helicase</fullName>
        <ecNumber evidence="9">5.6.2.3</ecNumber>
    </recommendedName>
</protein>
<evidence type="ECO:0000313" key="13">
    <source>
        <dbReference type="Proteomes" id="UP001219518"/>
    </source>
</evidence>
<dbReference type="Pfam" id="PF21530">
    <property type="entry name" value="Pif1_2B_dom"/>
    <property type="match status" value="1"/>
</dbReference>
<keyword evidence="4 9" id="KW-0347">Helicase</keyword>
<dbReference type="AlphaFoldDB" id="A0AAE1LEZ3"/>
<keyword evidence="5 9" id="KW-0067">ATP-binding</keyword>
<gene>
    <name evidence="12" type="ORF">KUF71_006672</name>
</gene>
<evidence type="ECO:0000256" key="3">
    <source>
        <dbReference type="ARBA" id="ARBA00022801"/>
    </source>
</evidence>
<dbReference type="GO" id="GO:0006310">
    <property type="term" value="P:DNA recombination"/>
    <property type="evidence" value="ECO:0007669"/>
    <property type="project" value="UniProtKB-KW"/>
</dbReference>
<dbReference type="Pfam" id="PF05970">
    <property type="entry name" value="PIF1"/>
    <property type="match status" value="1"/>
</dbReference>
<dbReference type="GO" id="GO:0000723">
    <property type="term" value="P:telomere maintenance"/>
    <property type="evidence" value="ECO:0007669"/>
    <property type="project" value="InterPro"/>
</dbReference>
<dbReference type="InterPro" id="IPR010285">
    <property type="entry name" value="DNA_helicase_pif1-like_DEAD"/>
</dbReference>
<feature type="domain" description="DNA helicase Pif1-like DEAD-box helicase" evidence="10">
    <location>
        <begin position="236"/>
        <end position="452"/>
    </location>
</feature>
<evidence type="ECO:0000256" key="7">
    <source>
        <dbReference type="ARBA" id="ARBA00023204"/>
    </source>
</evidence>
<dbReference type="PANTHER" id="PTHR47642">
    <property type="entry name" value="ATP-DEPENDENT DNA HELICASE"/>
    <property type="match status" value="1"/>
</dbReference>
<comment type="similarity">
    <text evidence="9">Belongs to the helicase family.</text>
</comment>
<organism evidence="12 13">
    <name type="scientific">Frankliniella fusca</name>
    <dbReference type="NCBI Taxonomy" id="407009"/>
    <lineage>
        <taxon>Eukaryota</taxon>
        <taxon>Metazoa</taxon>
        <taxon>Ecdysozoa</taxon>
        <taxon>Arthropoda</taxon>
        <taxon>Hexapoda</taxon>
        <taxon>Insecta</taxon>
        <taxon>Pterygota</taxon>
        <taxon>Neoptera</taxon>
        <taxon>Paraneoptera</taxon>
        <taxon>Thysanoptera</taxon>
        <taxon>Terebrantia</taxon>
        <taxon>Thripoidea</taxon>
        <taxon>Thripidae</taxon>
        <taxon>Frankliniella</taxon>
    </lineage>
</organism>
<keyword evidence="9" id="KW-0233">DNA recombination</keyword>
<dbReference type="InterPro" id="IPR051055">
    <property type="entry name" value="PIF1_helicase"/>
</dbReference>
<keyword evidence="1 9" id="KW-0547">Nucleotide-binding</keyword>
<dbReference type="GO" id="GO:0005524">
    <property type="term" value="F:ATP binding"/>
    <property type="evidence" value="ECO:0007669"/>
    <property type="project" value="UniProtKB-KW"/>
</dbReference>
<dbReference type="CDD" id="cd18809">
    <property type="entry name" value="SF1_C_RecD"/>
    <property type="match status" value="1"/>
</dbReference>
<evidence type="ECO:0000259" key="10">
    <source>
        <dbReference type="Pfam" id="PF05970"/>
    </source>
</evidence>
<dbReference type="Proteomes" id="UP001219518">
    <property type="component" value="Unassembled WGS sequence"/>
</dbReference>
<evidence type="ECO:0000313" key="12">
    <source>
        <dbReference type="EMBL" id="KAK3917000.1"/>
    </source>
</evidence>
<evidence type="ECO:0000256" key="2">
    <source>
        <dbReference type="ARBA" id="ARBA00022763"/>
    </source>
</evidence>
<dbReference type="Gene3D" id="3.40.50.300">
    <property type="entry name" value="P-loop containing nucleotide triphosphate hydrolases"/>
    <property type="match status" value="1"/>
</dbReference>
<comment type="cofactor">
    <cofactor evidence="9">
        <name>Mg(2+)</name>
        <dbReference type="ChEBI" id="CHEBI:18420"/>
    </cofactor>
</comment>
<comment type="catalytic activity">
    <reaction evidence="9">
        <text>ATP + H2O = ADP + phosphate + H(+)</text>
        <dbReference type="Rhea" id="RHEA:13065"/>
        <dbReference type="ChEBI" id="CHEBI:15377"/>
        <dbReference type="ChEBI" id="CHEBI:15378"/>
        <dbReference type="ChEBI" id="CHEBI:30616"/>
        <dbReference type="ChEBI" id="CHEBI:43474"/>
        <dbReference type="ChEBI" id="CHEBI:456216"/>
        <dbReference type="EC" id="5.6.2.3"/>
    </reaction>
</comment>
<keyword evidence="13" id="KW-1185">Reference proteome</keyword>
<feature type="domain" description="DNA helicase Pif1-like 2B" evidence="11">
    <location>
        <begin position="525"/>
        <end position="561"/>
    </location>
</feature>
<reference evidence="12" key="2">
    <citation type="journal article" date="2023" name="BMC Genomics">
        <title>Pest status, molecular evolution, and epigenetic factors derived from the genome assembly of Frankliniella fusca, a thysanopteran phytovirus vector.</title>
        <authorList>
            <person name="Catto M.A."/>
            <person name="Labadie P.E."/>
            <person name="Jacobson A.L."/>
            <person name="Kennedy G.G."/>
            <person name="Srinivasan R."/>
            <person name="Hunt B.G."/>
        </authorList>
    </citation>
    <scope>NUCLEOTIDE SEQUENCE</scope>
    <source>
        <strain evidence="12">PL_HMW_Pooled</strain>
    </source>
</reference>
<dbReference type="EC" id="5.6.2.3" evidence="9"/>
<dbReference type="GO" id="GO:0006281">
    <property type="term" value="P:DNA repair"/>
    <property type="evidence" value="ECO:0007669"/>
    <property type="project" value="UniProtKB-KW"/>
</dbReference>
<accession>A0AAE1LEZ3</accession>
<evidence type="ECO:0000256" key="4">
    <source>
        <dbReference type="ARBA" id="ARBA00022806"/>
    </source>
</evidence>
<evidence type="ECO:0000256" key="5">
    <source>
        <dbReference type="ARBA" id="ARBA00022840"/>
    </source>
</evidence>